<evidence type="ECO:0000313" key="2">
    <source>
        <dbReference type="EMBL" id="GAA4886274.1"/>
    </source>
</evidence>
<dbReference type="EMBL" id="BAABJH010000001">
    <property type="protein sequence ID" value="GAA4886274.1"/>
    <property type="molecule type" value="Genomic_DNA"/>
</dbReference>
<dbReference type="InterPro" id="IPR000182">
    <property type="entry name" value="GNAT_dom"/>
</dbReference>
<gene>
    <name evidence="2" type="ORF">GCM10023311_06530</name>
</gene>
<feature type="domain" description="N-acetyltransferase" evidence="1">
    <location>
        <begin position="9"/>
        <end position="146"/>
    </location>
</feature>
<accession>A0ABP9F1X2</accession>
<dbReference type="InterPro" id="IPR053144">
    <property type="entry name" value="Acetyltransferase_Butenolide"/>
</dbReference>
<keyword evidence="3" id="KW-1185">Reference proteome</keyword>
<dbReference type="SUPFAM" id="SSF55729">
    <property type="entry name" value="Acyl-CoA N-acyltransferases (Nat)"/>
    <property type="match status" value="1"/>
</dbReference>
<sequence>MIALDDNIYFSSDFDDMDLALIYKFVKNSYWGESRTFEEQKTASKNTINFGLFHNKKQMAYARVMTDKVFFAYLLDVFVIEAYQGKGYSKLLIDNILNFPELKNIDKWMLATKDAHELYKKFDFVAIKSPEKLMEKLSPRAKIIYE</sequence>
<comment type="caution">
    <text evidence="2">The sequence shown here is derived from an EMBL/GenBank/DDBJ whole genome shotgun (WGS) entry which is preliminary data.</text>
</comment>
<dbReference type="Gene3D" id="3.40.630.30">
    <property type="match status" value="1"/>
</dbReference>
<dbReference type="Pfam" id="PF00583">
    <property type="entry name" value="Acetyltransf_1"/>
    <property type="match status" value="1"/>
</dbReference>
<dbReference type="CDD" id="cd04301">
    <property type="entry name" value="NAT_SF"/>
    <property type="match status" value="1"/>
</dbReference>
<name>A0ABP9F1X2_9FLAO</name>
<organism evidence="2 3">
    <name type="scientific">Flaviramulus aquimarinus</name>
    <dbReference type="NCBI Taxonomy" id="1170456"/>
    <lineage>
        <taxon>Bacteria</taxon>
        <taxon>Pseudomonadati</taxon>
        <taxon>Bacteroidota</taxon>
        <taxon>Flavobacteriia</taxon>
        <taxon>Flavobacteriales</taxon>
        <taxon>Flavobacteriaceae</taxon>
        <taxon>Flaviramulus</taxon>
    </lineage>
</organism>
<dbReference type="RefSeq" id="WP_345272614.1">
    <property type="nucleotide sequence ID" value="NZ_BAABJH010000001.1"/>
</dbReference>
<dbReference type="Proteomes" id="UP001500433">
    <property type="component" value="Unassembled WGS sequence"/>
</dbReference>
<proteinExistence type="predicted"/>
<evidence type="ECO:0000259" key="1">
    <source>
        <dbReference type="PROSITE" id="PS51186"/>
    </source>
</evidence>
<dbReference type="PANTHER" id="PTHR43233">
    <property type="entry name" value="FAMILY N-ACETYLTRANSFERASE, PUTATIVE (AFU_ORTHOLOGUE AFUA_6G03350)-RELATED"/>
    <property type="match status" value="1"/>
</dbReference>
<dbReference type="PANTHER" id="PTHR43233:SF1">
    <property type="entry name" value="FAMILY N-ACETYLTRANSFERASE, PUTATIVE (AFU_ORTHOLOGUE AFUA_6G03350)-RELATED"/>
    <property type="match status" value="1"/>
</dbReference>
<evidence type="ECO:0000313" key="3">
    <source>
        <dbReference type="Proteomes" id="UP001500433"/>
    </source>
</evidence>
<dbReference type="InterPro" id="IPR016181">
    <property type="entry name" value="Acyl_CoA_acyltransferase"/>
</dbReference>
<protein>
    <submittedName>
        <fullName evidence="2">GNAT family N-acetyltransferase</fullName>
    </submittedName>
</protein>
<dbReference type="PROSITE" id="PS51186">
    <property type="entry name" value="GNAT"/>
    <property type="match status" value="1"/>
</dbReference>
<reference evidence="3" key="1">
    <citation type="journal article" date="2019" name="Int. J. Syst. Evol. Microbiol.">
        <title>The Global Catalogue of Microorganisms (GCM) 10K type strain sequencing project: providing services to taxonomists for standard genome sequencing and annotation.</title>
        <authorList>
            <consortium name="The Broad Institute Genomics Platform"/>
            <consortium name="The Broad Institute Genome Sequencing Center for Infectious Disease"/>
            <person name="Wu L."/>
            <person name="Ma J."/>
        </authorList>
    </citation>
    <scope>NUCLEOTIDE SEQUENCE [LARGE SCALE GENOMIC DNA]</scope>
    <source>
        <strain evidence="3">JCM 18274</strain>
    </source>
</reference>